<dbReference type="InterPro" id="IPR018640">
    <property type="entry name" value="DUF2063"/>
</dbReference>
<evidence type="ECO:0000313" key="2">
    <source>
        <dbReference type="EMBL" id="NSX54478.1"/>
    </source>
</evidence>
<name>A0ABX2IW86_9RHOB</name>
<proteinExistence type="predicted"/>
<dbReference type="EMBL" id="JABUFE010000003">
    <property type="protein sequence ID" value="NSX54478.1"/>
    <property type="molecule type" value="Genomic_DNA"/>
</dbReference>
<accession>A0ABX2IW86</accession>
<dbReference type="RefSeq" id="WP_174136554.1">
    <property type="nucleotide sequence ID" value="NZ_JABUFE010000003.1"/>
</dbReference>
<dbReference type="Pfam" id="PF09836">
    <property type="entry name" value="DUF2063"/>
    <property type="match status" value="1"/>
</dbReference>
<dbReference type="GO" id="GO:0003677">
    <property type="term" value="F:DNA binding"/>
    <property type="evidence" value="ECO:0007669"/>
    <property type="project" value="UniProtKB-KW"/>
</dbReference>
<evidence type="ECO:0000259" key="1">
    <source>
        <dbReference type="Pfam" id="PF09836"/>
    </source>
</evidence>
<evidence type="ECO:0000313" key="3">
    <source>
        <dbReference type="Proteomes" id="UP000777935"/>
    </source>
</evidence>
<comment type="caution">
    <text evidence="2">The sequence shown here is derived from an EMBL/GenBank/DDBJ whole genome shotgun (WGS) entry which is preliminary data.</text>
</comment>
<reference evidence="2 3" key="1">
    <citation type="submission" date="2020-06" db="EMBL/GenBank/DDBJ databases">
        <title>Sulfitobacter algicola sp. nov., isolated from green algae.</title>
        <authorList>
            <person name="Wang C."/>
        </authorList>
    </citation>
    <scope>NUCLEOTIDE SEQUENCE [LARGE SCALE GENOMIC DNA]</scope>
    <source>
        <strain evidence="2 3">1151</strain>
    </source>
</reference>
<feature type="domain" description="Putative DNA-binding" evidence="1">
    <location>
        <begin position="4"/>
        <end position="94"/>
    </location>
</feature>
<protein>
    <submittedName>
        <fullName evidence="2">DNA-binding domain-containing protein</fullName>
    </submittedName>
</protein>
<organism evidence="2 3">
    <name type="scientific">Parasulfitobacter algicola</name>
    <dbReference type="NCBI Taxonomy" id="2614809"/>
    <lineage>
        <taxon>Bacteria</taxon>
        <taxon>Pseudomonadati</taxon>
        <taxon>Pseudomonadota</taxon>
        <taxon>Alphaproteobacteria</taxon>
        <taxon>Rhodobacterales</taxon>
        <taxon>Roseobacteraceae</taxon>
        <taxon>Parasulfitobacter</taxon>
    </lineage>
</organism>
<dbReference type="InterPro" id="IPR044922">
    <property type="entry name" value="DUF2063_N_sf"/>
</dbReference>
<keyword evidence="2" id="KW-0238">DNA-binding</keyword>
<gene>
    <name evidence="2" type="ORF">HRQ87_06645</name>
</gene>
<dbReference type="Proteomes" id="UP000777935">
    <property type="component" value="Unassembled WGS sequence"/>
</dbReference>
<dbReference type="Gene3D" id="1.10.150.690">
    <property type="entry name" value="DUF2063"/>
    <property type="match status" value="1"/>
</dbReference>
<keyword evidence="3" id="KW-1185">Reference proteome</keyword>
<sequence length="248" mass="26978">MTDQTEFTAALLDPSMALPAGLLDPKGLPTPKRFAVYRNNVAVSLTDALEAAFPVIYKLVGPDFFRAMAGIYLRQHPPKTPMMMFYGQDMPAFLQQFEPAQKIGYLPDIAQLELAIRQSYHAADSSAIAPDVLQNMPPDQLMTARLSLAPSMQMVTSPWPIHAIWQVNMSSGAPKPQMQAEEVLITRPEYDPQVALLPPGAATFITALRTKSFGEAFSDAAELTPDFDLTITLGALLAGGAITNIIET</sequence>